<evidence type="ECO:0000313" key="1">
    <source>
        <dbReference type="EMBL" id="JAS63655.1"/>
    </source>
</evidence>
<organism evidence="1">
    <name type="scientific">Cuerna arida</name>
    <dbReference type="NCBI Taxonomy" id="1464854"/>
    <lineage>
        <taxon>Eukaryota</taxon>
        <taxon>Metazoa</taxon>
        <taxon>Ecdysozoa</taxon>
        <taxon>Arthropoda</taxon>
        <taxon>Hexapoda</taxon>
        <taxon>Insecta</taxon>
        <taxon>Pterygota</taxon>
        <taxon>Neoptera</taxon>
        <taxon>Paraneoptera</taxon>
        <taxon>Hemiptera</taxon>
        <taxon>Auchenorrhyncha</taxon>
        <taxon>Membracoidea</taxon>
        <taxon>Cicadellidae</taxon>
        <taxon>Cicadellinae</taxon>
        <taxon>Proconiini</taxon>
        <taxon>Cuerna</taxon>
    </lineage>
</organism>
<reference evidence="1" key="1">
    <citation type="submission" date="2015-11" db="EMBL/GenBank/DDBJ databases">
        <title>De novo transcriptome assembly of four potential Pierce s Disease insect vectors from Arizona vineyards.</title>
        <authorList>
            <person name="Tassone E.E."/>
        </authorList>
    </citation>
    <scope>NUCLEOTIDE SEQUENCE</scope>
</reference>
<name>A0A1B6GMJ5_9HEMI</name>
<feature type="non-terminal residue" evidence="1">
    <location>
        <position position="101"/>
    </location>
</feature>
<dbReference type="EMBL" id="GECZ01006114">
    <property type="protein sequence ID" value="JAS63655.1"/>
    <property type="molecule type" value="Transcribed_RNA"/>
</dbReference>
<proteinExistence type="predicted"/>
<gene>
    <name evidence="1" type="ORF">g.664</name>
</gene>
<accession>A0A1B6GMJ5</accession>
<sequence>MECRAIWNVINQERCKNKFTNESIKLKNNGTLTSDPMIVAEQLNEFFASIANNTLAQAVYDGMPVEPPPRLKINNALVLWPTTQNEVRTTIMQIKSKNATG</sequence>
<dbReference type="AlphaFoldDB" id="A0A1B6GMJ5"/>
<protein>
    <submittedName>
        <fullName evidence="1">Uncharacterized protein</fullName>
    </submittedName>
</protein>